<evidence type="ECO:0000256" key="1">
    <source>
        <dbReference type="ARBA" id="ARBA00000287"/>
    </source>
</evidence>
<evidence type="ECO:0000256" key="14">
    <source>
        <dbReference type="ARBA" id="ARBA00032361"/>
    </source>
</evidence>
<dbReference type="AlphaFoldDB" id="A0A1T5C3W7"/>
<evidence type="ECO:0000256" key="12">
    <source>
        <dbReference type="ARBA" id="ARBA00023209"/>
    </source>
</evidence>
<feature type="transmembrane region" description="Helical" evidence="16">
    <location>
        <begin position="161"/>
        <end position="183"/>
    </location>
</feature>
<comment type="similarity">
    <text evidence="3 15">Belongs to the CDP-alcohol phosphatidyltransferase class-I family.</text>
</comment>
<feature type="transmembrane region" description="Helical" evidence="16">
    <location>
        <begin position="195"/>
        <end position="223"/>
    </location>
</feature>
<dbReference type="Proteomes" id="UP000190897">
    <property type="component" value="Unassembled WGS sequence"/>
</dbReference>
<dbReference type="EC" id="2.7.8.8" evidence="4"/>
<evidence type="ECO:0000256" key="6">
    <source>
        <dbReference type="ARBA" id="ARBA00022516"/>
    </source>
</evidence>
<evidence type="ECO:0000256" key="10">
    <source>
        <dbReference type="ARBA" id="ARBA00023098"/>
    </source>
</evidence>
<evidence type="ECO:0000256" key="15">
    <source>
        <dbReference type="RuleBase" id="RU003750"/>
    </source>
</evidence>
<keyword evidence="13" id="KW-1208">Phospholipid metabolism</keyword>
<keyword evidence="12" id="KW-0594">Phospholipid biosynthesis</keyword>
<accession>A0A1T5C3W7</accession>
<dbReference type="InterPro" id="IPR043130">
    <property type="entry name" value="CDP-OH_PTrfase_TM_dom"/>
</dbReference>
<dbReference type="RefSeq" id="WP_082213390.1">
    <property type="nucleotide sequence ID" value="NZ_FUZA01000001.1"/>
</dbReference>
<organism evidence="17 18">
    <name type="scientific">Dyadobacter psychrophilus</name>
    <dbReference type="NCBI Taxonomy" id="651661"/>
    <lineage>
        <taxon>Bacteria</taxon>
        <taxon>Pseudomonadati</taxon>
        <taxon>Bacteroidota</taxon>
        <taxon>Cytophagia</taxon>
        <taxon>Cytophagales</taxon>
        <taxon>Spirosomataceae</taxon>
        <taxon>Dyadobacter</taxon>
    </lineage>
</organism>
<evidence type="ECO:0000256" key="5">
    <source>
        <dbReference type="ARBA" id="ARBA00017171"/>
    </source>
</evidence>
<keyword evidence="8 16" id="KW-0812">Transmembrane</keyword>
<keyword evidence="18" id="KW-1185">Reference proteome</keyword>
<dbReference type="InterPro" id="IPR000462">
    <property type="entry name" value="CDP-OH_P_trans"/>
</dbReference>
<dbReference type="PROSITE" id="PS00379">
    <property type="entry name" value="CDP_ALCOHOL_P_TRANSF"/>
    <property type="match status" value="1"/>
</dbReference>
<dbReference type="OrthoDB" id="9777147at2"/>
<feature type="transmembrane region" description="Helical" evidence="16">
    <location>
        <begin position="92"/>
        <end position="113"/>
    </location>
</feature>
<evidence type="ECO:0000256" key="4">
    <source>
        <dbReference type="ARBA" id="ARBA00013174"/>
    </source>
</evidence>
<keyword evidence="6" id="KW-0444">Lipid biosynthesis</keyword>
<dbReference type="InterPro" id="IPR004533">
    <property type="entry name" value="CDP-diaglyc--ser_O-PTrfase"/>
</dbReference>
<dbReference type="GO" id="GO:0012505">
    <property type="term" value="C:endomembrane system"/>
    <property type="evidence" value="ECO:0007669"/>
    <property type="project" value="UniProtKB-SubCell"/>
</dbReference>
<keyword evidence="7 15" id="KW-0808">Transferase</keyword>
<dbReference type="PANTHER" id="PTHR14269:SF61">
    <property type="entry name" value="CDP-DIACYLGLYCEROL--SERINE O-PHOSPHATIDYLTRANSFERASE"/>
    <property type="match status" value="1"/>
</dbReference>
<dbReference type="PANTHER" id="PTHR14269">
    <property type="entry name" value="CDP-DIACYLGLYCEROL--GLYCEROL-3-PHOSPHATE 3-PHOSPHATIDYLTRANSFERASE-RELATED"/>
    <property type="match status" value="1"/>
</dbReference>
<evidence type="ECO:0000256" key="16">
    <source>
        <dbReference type="SAM" id="Phobius"/>
    </source>
</evidence>
<dbReference type="Pfam" id="PF01066">
    <property type="entry name" value="CDP-OH_P_transf"/>
    <property type="match status" value="1"/>
</dbReference>
<keyword evidence="10" id="KW-0443">Lipid metabolism</keyword>
<proteinExistence type="inferred from homology"/>
<evidence type="ECO:0000313" key="17">
    <source>
        <dbReference type="EMBL" id="SKB53830.1"/>
    </source>
</evidence>
<evidence type="ECO:0000256" key="9">
    <source>
        <dbReference type="ARBA" id="ARBA00022989"/>
    </source>
</evidence>
<dbReference type="GO" id="GO:0016020">
    <property type="term" value="C:membrane"/>
    <property type="evidence" value="ECO:0007669"/>
    <property type="project" value="InterPro"/>
</dbReference>
<evidence type="ECO:0000256" key="13">
    <source>
        <dbReference type="ARBA" id="ARBA00023264"/>
    </source>
</evidence>
<feature type="transmembrane region" description="Helical" evidence="16">
    <location>
        <begin position="125"/>
        <end position="146"/>
    </location>
</feature>
<feature type="transmembrane region" description="Helical" evidence="16">
    <location>
        <begin position="35"/>
        <end position="54"/>
    </location>
</feature>
<reference evidence="18" key="1">
    <citation type="submission" date="2017-02" db="EMBL/GenBank/DDBJ databases">
        <authorList>
            <person name="Varghese N."/>
            <person name="Submissions S."/>
        </authorList>
    </citation>
    <scope>NUCLEOTIDE SEQUENCE [LARGE SCALE GENOMIC DNA]</scope>
    <source>
        <strain evidence="18">DSM 22270</strain>
    </source>
</reference>
<dbReference type="PROSITE" id="PS51257">
    <property type="entry name" value="PROKAR_LIPOPROTEIN"/>
    <property type="match status" value="1"/>
</dbReference>
<sequence length="239" mass="26441">MIRRNIPNALTCGNLLCGCIGVVEAFHNNIVISCILIGVALVFDFFDGFLARLLKVSSAIGKDLDSLADMVTFGLLPSIIIYQLLMQSIPDLFGIWKAYPAFIIAIFSAIRLAKFNNDPRQSDSFIGVPTPANAMLVASLPIIILTEDPFWKEIIVNTNNLLIFSVIMSYLLVMEMPLIALKFKHFGWKGNEFRFLLIGLTIILVVTLKILAVPAIIILYILLSIVDNVTKKGRSIGNI</sequence>
<gene>
    <name evidence="17" type="ORF">SAMN05660293_00857</name>
</gene>
<evidence type="ECO:0000256" key="11">
    <source>
        <dbReference type="ARBA" id="ARBA00023136"/>
    </source>
</evidence>
<comment type="subcellular location">
    <subcellularLocation>
        <location evidence="2">Endomembrane system</location>
        <topology evidence="2">Multi-pass membrane protein</topology>
    </subcellularLocation>
</comment>
<evidence type="ECO:0000256" key="7">
    <source>
        <dbReference type="ARBA" id="ARBA00022679"/>
    </source>
</evidence>
<dbReference type="EMBL" id="FUZA01000001">
    <property type="protein sequence ID" value="SKB53830.1"/>
    <property type="molecule type" value="Genomic_DNA"/>
</dbReference>
<keyword evidence="9 16" id="KW-1133">Transmembrane helix</keyword>
<comment type="catalytic activity">
    <reaction evidence="1">
        <text>a CDP-1,2-diacyl-sn-glycerol + L-serine = a 1,2-diacyl-sn-glycero-3-phospho-L-serine + CMP + H(+)</text>
        <dbReference type="Rhea" id="RHEA:16913"/>
        <dbReference type="ChEBI" id="CHEBI:15378"/>
        <dbReference type="ChEBI" id="CHEBI:33384"/>
        <dbReference type="ChEBI" id="CHEBI:57262"/>
        <dbReference type="ChEBI" id="CHEBI:58332"/>
        <dbReference type="ChEBI" id="CHEBI:60377"/>
        <dbReference type="EC" id="2.7.8.8"/>
    </reaction>
</comment>
<name>A0A1T5C3W7_9BACT</name>
<evidence type="ECO:0000313" key="18">
    <source>
        <dbReference type="Proteomes" id="UP000190897"/>
    </source>
</evidence>
<keyword evidence="11 16" id="KW-0472">Membrane</keyword>
<dbReference type="NCBIfam" id="TIGR00473">
    <property type="entry name" value="pssA"/>
    <property type="match status" value="1"/>
</dbReference>
<protein>
    <recommendedName>
        <fullName evidence="5">CDP-diacylglycerol--serine O-phosphatidyltransferase</fullName>
        <ecNumber evidence="4">2.7.8.8</ecNumber>
    </recommendedName>
    <alternativeName>
        <fullName evidence="14">Phosphatidylserine synthase</fullName>
    </alternativeName>
</protein>
<evidence type="ECO:0000256" key="8">
    <source>
        <dbReference type="ARBA" id="ARBA00022692"/>
    </source>
</evidence>
<evidence type="ECO:0000256" key="2">
    <source>
        <dbReference type="ARBA" id="ARBA00004127"/>
    </source>
</evidence>
<dbReference type="InterPro" id="IPR048254">
    <property type="entry name" value="CDP_ALCOHOL_P_TRANSF_CS"/>
</dbReference>
<feature type="transmembrane region" description="Helical" evidence="16">
    <location>
        <begin position="66"/>
        <end position="86"/>
    </location>
</feature>
<dbReference type="Gene3D" id="1.20.120.1760">
    <property type="match status" value="1"/>
</dbReference>
<evidence type="ECO:0000256" key="3">
    <source>
        <dbReference type="ARBA" id="ARBA00010441"/>
    </source>
</evidence>
<dbReference type="GO" id="GO:0008654">
    <property type="term" value="P:phospholipid biosynthetic process"/>
    <property type="evidence" value="ECO:0007669"/>
    <property type="project" value="UniProtKB-KW"/>
</dbReference>
<dbReference type="STRING" id="651661.SAMN05660293_00857"/>
<dbReference type="InterPro" id="IPR050324">
    <property type="entry name" value="CDP-alcohol_PTase-I"/>
</dbReference>
<dbReference type="GO" id="GO:0003882">
    <property type="term" value="F:CDP-diacylglycerol-serine O-phosphatidyltransferase activity"/>
    <property type="evidence" value="ECO:0007669"/>
    <property type="project" value="UniProtKB-EC"/>
</dbReference>